<sequence length="164" mass="18229">MKTLYLLRHAKSSRDDPELKDFERPLANRGTKDVPVLAARFRDRGNKIDCIVSSPAYRAKTTARIFAESIGYDLETIIGNPELYFAGMSMFLKIASQVDESCESAMLVGHNPAITDFANGMANCSIDNIPTCGLVELSLPIDYWADIDIGMATLKDFDYPKKIL</sequence>
<proteinExistence type="predicted"/>
<dbReference type="CDD" id="cd07067">
    <property type="entry name" value="HP_PGM_like"/>
    <property type="match status" value="1"/>
</dbReference>
<protein>
    <recommendedName>
        <fullName evidence="2">Phosphohistidine phosphatase SixA</fullName>
    </recommendedName>
</protein>
<organism evidence="1">
    <name type="scientific">marine metagenome</name>
    <dbReference type="NCBI Taxonomy" id="408172"/>
    <lineage>
        <taxon>unclassified sequences</taxon>
        <taxon>metagenomes</taxon>
        <taxon>ecological metagenomes</taxon>
    </lineage>
</organism>
<dbReference type="EMBL" id="UINC01000444">
    <property type="protein sequence ID" value="SUZ55425.1"/>
    <property type="molecule type" value="Genomic_DNA"/>
</dbReference>
<reference evidence="1" key="1">
    <citation type="submission" date="2018-05" db="EMBL/GenBank/DDBJ databases">
        <authorList>
            <person name="Lanie J.A."/>
            <person name="Ng W.-L."/>
            <person name="Kazmierczak K.M."/>
            <person name="Andrzejewski T.M."/>
            <person name="Davidsen T.M."/>
            <person name="Wayne K.J."/>
            <person name="Tettelin H."/>
            <person name="Glass J.I."/>
            <person name="Rusch D."/>
            <person name="Podicherti R."/>
            <person name="Tsui H.-C.T."/>
            <person name="Winkler M.E."/>
        </authorList>
    </citation>
    <scope>NUCLEOTIDE SEQUENCE</scope>
</reference>
<dbReference type="SUPFAM" id="SSF53254">
    <property type="entry name" value="Phosphoglycerate mutase-like"/>
    <property type="match status" value="1"/>
</dbReference>
<dbReference type="PANTHER" id="PTHR47623">
    <property type="entry name" value="OS09G0287300 PROTEIN"/>
    <property type="match status" value="1"/>
</dbReference>
<dbReference type="Pfam" id="PF00300">
    <property type="entry name" value="His_Phos_1"/>
    <property type="match status" value="1"/>
</dbReference>
<evidence type="ECO:0000313" key="1">
    <source>
        <dbReference type="EMBL" id="SUZ55425.1"/>
    </source>
</evidence>
<dbReference type="Gene3D" id="3.40.50.1240">
    <property type="entry name" value="Phosphoglycerate mutase-like"/>
    <property type="match status" value="1"/>
</dbReference>
<name>A0A381NLG6_9ZZZZ</name>
<evidence type="ECO:0008006" key="2">
    <source>
        <dbReference type="Google" id="ProtNLM"/>
    </source>
</evidence>
<gene>
    <name evidence="1" type="ORF">METZ01_LOCUS8279</name>
</gene>
<dbReference type="PANTHER" id="PTHR47623:SF1">
    <property type="entry name" value="OS09G0287300 PROTEIN"/>
    <property type="match status" value="1"/>
</dbReference>
<dbReference type="InterPro" id="IPR013078">
    <property type="entry name" value="His_Pase_superF_clade-1"/>
</dbReference>
<dbReference type="AlphaFoldDB" id="A0A381NLG6"/>
<dbReference type="InterPro" id="IPR029033">
    <property type="entry name" value="His_PPase_superfam"/>
</dbReference>
<accession>A0A381NLG6</accession>